<evidence type="ECO:0000313" key="2">
    <source>
        <dbReference type="Proteomes" id="UP001056120"/>
    </source>
</evidence>
<keyword evidence="2" id="KW-1185">Reference proteome</keyword>
<sequence>MEDMLTLTATHKGCLDNKLGVMYRGNPEWVLKGKGEVSETRNMVTDKKKNDITVEGLDSSVMDICREINSNFIGRKENKETSNRVEQNSLKTVEIQEEKRKLDQKRMKIGRKKRLYKMIDEHINVSEEKTGYHKNEKKLAQGKKDKEGNQPDAAITVLNDEEKLRSLNSPHHMFRSHQLIKHVFVQYLRMWGNGKAEKIKASKINRLKLGWKTMGNIKDYGIFAMRHMEMFMGINDKVFDCGFSLSESAE</sequence>
<protein>
    <submittedName>
        <fullName evidence="1">Uncharacterized protein</fullName>
    </submittedName>
</protein>
<comment type="caution">
    <text evidence="1">The sequence shown here is derived from an EMBL/GenBank/DDBJ whole genome shotgun (WGS) entry which is preliminary data.</text>
</comment>
<dbReference type="Proteomes" id="UP001056120">
    <property type="component" value="Linkage Group LG05"/>
</dbReference>
<reference evidence="2" key="1">
    <citation type="journal article" date="2022" name="Mol. Ecol. Resour.">
        <title>The genomes of chicory, endive, great burdock and yacon provide insights into Asteraceae palaeo-polyploidization history and plant inulin production.</title>
        <authorList>
            <person name="Fan W."/>
            <person name="Wang S."/>
            <person name="Wang H."/>
            <person name="Wang A."/>
            <person name="Jiang F."/>
            <person name="Liu H."/>
            <person name="Zhao H."/>
            <person name="Xu D."/>
            <person name="Zhang Y."/>
        </authorList>
    </citation>
    <scope>NUCLEOTIDE SEQUENCE [LARGE SCALE GENOMIC DNA]</scope>
    <source>
        <strain evidence="2">cv. Yunnan</strain>
    </source>
</reference>
<accession>A0ACB9J4H4</accession>
<gene>
    <name evidence="1" type="ORF">L1987_15076</name>
</gene>
<proteinExistence type="predicted"/>
<evidence type="ECO:0000313" key="1">
    <source>
        <dbReference type="EMBL" id="KAI3815409.1"/>
    </source>
</evidence>
<dbReference type="EMBL" id="CM042022">
    <property type="protein sequence ID" value="KAI3815409.1"/>
    <property type="molecule type" value="Genomic_DNA"/>
</dbReference>
<name>A0ACB9J4H4_9ASTR</name>
<reference evidence="1 2" key="2">
    <citation type="journal article" date="2022" name="Mol. Ecol. Resour.">
        <title>The genomes of chicory, endive, great burdock and yacon provide insights into Asteraceae paleo-polyploidization history and plant inulin production.</title>
        <authorList>
            <person name="Fan W."/>
            <person name="Wang S."/>
            <person name="Wang H."/>
            <person name="Wang A."/>
            <person name="Jiang F."/>
            <person name="Liu H."/>
            <person name="Zhao H."/>
            <person name="Xu D."/>
            <person name="Zhang Y."/>
        </authorList>
    </citation>
    <scope>NUCLEOTIDE SEQUENCE [LARGE SCALE GENOMIC DNA]</scope>
    <source>
        <strain evidence="2">cv. Yunnan</strain>
        <tissue evidence="1">Leaves</tissue>
    </source>
</reference>
<organism evidence="1 2">
    <name type="scientific">Smallanthus sonchifolius</name>
    <dbReference type="NCBI Taxonomy" id="185202"/>
    <lineage>
        <taxon>Eukaryota</taxon>
        <taxon>Viridiplantae</taxon>
        <taxon>Streptophyta</taxon>
        <taxon>Embryophyta</taxon>
        <taxon>Tracheophyta</taxon>
        <taxon>Spermatophyta</taxon>
        <taxon>Magnoliopsida</taxon>
        <taxon>eudicotyledons</taxon>
        <taxon>Gunneridae</taxon>
        <taxon>Pentapetalae</taxon>
        <taxon>asterids</taxon>
        <taxon>campanulids</taxon>
        <taxon>Asterales</taxon>
        <taxon>Asteraceae</taxon>
        <taxon>Asteroideae</taxon>
        <taxon>Heliantheae alliance</taxon>
        <taxon>Millerieae</taxon>
        <taxon>Smallanthus</taxon>
    </lineage>
</organism>